<dbReference type="EMBL" id="HACG01040117">
    <property type="protein sequence ID" value="CEK86982.1"/>
    <property type="molecule type" value="Transcribed_RNA"/>
</dbReference>
<feature type="non-terminal residue" evidence="2">
    <location>
        <position position="1"/>
    </location>
</feature>
<evidence type="ECO:0000256" key="1">
    <source>
        <dbReference type="SAM" id="MobiDB-lite"/>
    </source>
</evidence>
<feature type="region of interest" description="Disordered" evidence="1">
    <location>
        <begin position="201"/>
        <end position="230"/>
    </location>
</feature>
<feature type="compositionally biased region" description="Pro residues" evidence="1">
    <location>
        <begin position="515"/>
        <end position="534"/>
    </location>
</feature>
<organism evidence="2">
    <name type="scientific">Arion vulgaris</name>
    <dbReference type="NCBI Taxonomy" id="1028688"/>
    <lineage>
        <taxon>Eukaryota</taxon>
        <taxon>Metazoa</taxon>
        <taxon>Spiralia</taxon>
        <taxon>Lophotrochozoa</taxon>
        <taxon>Mollusca</taxon>
        <taxon>Gastropoda</taxon>
        <taxon>Heterobranchia</taxon>
        <taxon>Euthyneura</taxon>
        <taxon>Panpulmonata</taxon>
        <taxon>Eupulmonata</taxon>
        <taxon>Stylommatophora</taxon>
        <taxon>Helicina</taxon>
        <taxon>Arionoidea</taxon>
        <taxon>Arionidae</taxon>
        <taxon>Arion</taxon>
    </lineage>
</organism>
<feature type="compositionally biased region" description="Basic and acidic residues" evidence="1">
    <location>
        <begin position="254"/>
        <end position="276"/>
    </location>
</feature>
<accession>A0A0B7B2A9</accession>
<name>A0A0B7B2A9_9EUPU</name>
<feature type="compositionally biased region" description="Low complexity" evidence="1">
    <location>
        <begin position="402"/>
        <end position="424"/>
    </location>
</feature>
<feature type="region of interest" description="Disordered" evidence="1">
    <location>
        <begin position="1"/>
        <end position="34"/>
    </location>
</feature>
<gene>
    <name evidence="2" type="primary">ORF156671</name>
</gene>
<feature type="compositionally biased region" description="Pro residues" evidence="1">
    <location>
        <begin position="603"/>
        <end position="632"/>
    </location>
</feature>
<dbReference type="AlphaFoldDB" id="A0A0B7B2A9"/>
<sequence>ARQSGTTNSRGSGSSTVDQNNKLEENSTKSLSVATGDEANVALVGIGEVSSVSSLFDISTSVQEVISSMPPTDRSDGNIPEKAVPSTAPFMFNLIGTGDQSSSALPGLDSKEESSSKAFLTDLSLLTTSSTSIIPTSTNLLPSATESKDTGGIKFSFTKSRAKAQKILNTSTAEVFSSETAESKLKLPILHEDTVFRKSFHSASSKSLHTGKSQKTEDTQADNAGDTRNIPDALKALMNDVMGNMKERRHKLSVKKESEKTDMVVSKACKEEHGTDESLDQQADVQKRLDDEDEARRILDGLKNSMLSTGKGDDDATTASVSSCNTKPNHEDHDTKLTSTASQPSIDELLDRLRKGGFQFQTTDTSSTSSSSSVVTATQPSSATSTPSSSISGHSLLSAAPSTLQTCSTTSLSTPSTTTSSESLQDTDLRLRNDLPPLSIPLPPTPAPTTTTTAITTVPNFEAANPRITDYGDYDARGTPTLQDQDDRSFYQGQADRLNHPLDFPPLPSDLHGYPPQPPTIPPPQPSVLPPPPHRPMHSQFSFTSTEPYVSYSTPSLGTLHPHPPPNSMAQPPPPGTEFEHLPQGLVVTNDFPPSDVDLRTHPPLPPGHIPLPPLPPQPAPQPPPSLPPPPGQFSHMPPGDMDYRRPHHGYPGQGRDDNRPSYYRH</sequence>
<feature type="compositionally biased region" description="Basic and acidic residues" evidence="1">
    <location>
        <begin position="285"/>
        <end position="300"/>
    </location>
</feature>
<reference evidence="2" key="1">
    <citation type="submission" date="2014-12" db="EMBL/GenBank/DDBJ databases">
        <title>Insight into the proteome of Arion vulgaris.</title>
        <authorList>
            <person name="Aradska J."/>
            <person name="Bulat T."/>
            <person name="Smidak R."/>
            <person name="Sarate P."/>
            <person name="Gangsoo J."/>
            <person name="Sialana F."/>
            <person name="Bilban M."/>
            <person name="Lubec G."/>
        </authorList>
    </citation>
    <scope>NUCLEOTIDE SEQUENCE</scope>
    <source>
        <tissue evidence="2">Skin</tissue>
    </source>
</reference>
<feature type="compositionally biased region" description="Polar residues" evidence="1">
    <location>
        <begin position="539"/>
        <end position="557"/>
    </location>
</feature>
<proteinExistence type="predicted"/>
<feature type="region of interest" description="Disordered" evidence="1">
    <location>
        <begin position="248"/>
        <end position="426"/>
    </location>
</feature>
<feature type="region of interest" description="Disordered" evidence="1">
    <location>
        <begin position="466"/>
        <end position="666"/>
    </location>
</feature>
<evidence type="ECO:0000313" key="2">
    <source>
        <dbReference type="EMBL" id="CEK86982.1"/>
    </source>
</evidence>
<feature type="compositionally biased region" description="Pro residues" evidence="1">
    <location>
        <begin position="562"/>
        <end position="576"/>
    </location>
</feature>
<protein>
    <submittedName>
        <fullName evidence="2">Uncharacterized protein</fullName>
    </submittedName>
</protein>
<feature type="compositionally biased region" description="Low complexity" evidence="1">
    <location>
        <begin position="361"/>
        <end position="390"/>
    </location>
</feature>
<feature type="compositionally biased region" description="Low complexity" evidence="1">
    <location>
        <begin position="1"/>
        <end position="16"/>
    </location>
</feature>
<feature type="compositionally biased region" description="Polar residues" evidence="1">
    <location>
        <begin position="201"/>
        <end position="213"/>
    </location>
</feature>
<feature type="compositionally biased region" description="Polar residues" evidence="1">
    <location>
        <begin position="317"/>
        <end position="327"/>
    </location>
</feature>